<dbReference type="Gene3D" id="3.40.50.12030">
    <property type="entry name" value="Uncharacterised protein family UPF0261, NC domain"/>
    <property type="match status" value="1"/>
</dbReference>
<dbReference type="InterPro" id="IPR044122">
    <property type="entry name" value="UPF0261_N"/>
</dbReference>
<protein>
    <submittedName>
        <fullName evidence="3">Uncharacterized protein</fullName>
    </submittedName>
</protein>
<sequence length="419" mass="44207">MSATVVIIGTCDTKLEQLAFLRRQIVAAPGSLTTCLINVGRHPSSNPDIDVHGSDMLAKYRPELDISTLSRGDFIDAMGSCAMHAVLDMLREGKLDGIVSAGGSCGTSLCSRVMRSLPIGLPKLIISTVASGDTGPIVGETDITLMYSVVDIAGMNPLLRDILSNAGAAIAAAAVSYSTRRRSRAQPSMQQTPAKNKKRVGITMFGVTTPGVDAIREAFEARYPVETYVFHATGHGGKAMERLIAEGQLDAVIDLTTTEVCDHIMGGVMSAGAERLNAAVQAAIPTIVSLGALDMANFGAKHSVPERYAHRAQVEHNSLVTVVRSSPEDARAIGQFICDKLRSAANPALIQMWLPLGGISLFSVPGGPFYDADADAVLFDTIREGLRKTGIRIIEDAGSVNDGAFAARIVAAMAELMGL</sequence>
<comment type="caution">
    <text evidence="3">The sequence shown here is derived from an EMBL/GenBank/DDBJ whole genome shotgun (WGS) entry which is preliminary data.</text>
</comment>
<evidence type="ECO:0000313" key="3">
    <source>
        <dbReference type="EMBL" id="KAG5964559.1"/>
    </source>
</evidence>
<dbReference type="EMBL" id="SRPS01000167">
    <property type="protein sequence ID" value="KAG5964559.1"/>
    <property type="molecule type" value="Genomic_DNA"/>
</dbReference>
<evidence type="ECO:0000313" key="4">
    <source>
        <dbReference type="Proteomes" id="UP000784919"/>
    </source>
</evidence>
<dbReference type="Pfam" id="PF23189">
    <property type="entry name" value="UPF0261_C"/>
    <property type="match status" value="1"/>
</dbReference>
<accession>A0A9P7MQ99</accession>
<feature type="domain" description="UPF0261" evidence="2">
    <location>
        <begin position="197"/>
        <end position="417"/>
    </location>
</feature>
<dbReference type="PIRSF" id="PIRSF033271">
    <property type="entry name" value="UCP033271"/>
    <property type="match status" value="1"/>
</dbReference>
<name>A0A9P7MQ99_9HYPO</name>
<dbReference type="Proteomes" id="UP000784919">
    <property type="component" value="Unassembled WGS sequence"/>
</dbReference>
<proteinExistence type="predicted"/>
<reference evidence="3" key="1">
    <citation type="journal article" date="2020" name="bioRxiv">
        <title>Whole genome comparisons of ergot fungi reveals the divergence and evolution of species within the genus Claviceps are the result of varying mechanisms driving genome evolution and host range expansion.</title>
        <authorList>
            <person name="Wyka S.A."/>
            <person name="Mondo S.J."/>
            <person name="Liu M."/>
            <person name="Dettman J."/>
            <person name="Nalam V."/>
            <person name="Broders K.D."/>
        </authorList>
    </citation>
    <scope>NUCLEOTIDE SEQUENCE</scope>
    <source>
        <strain evidence="3">CCC 1102</strain>
    </source>
</reference>
<evidence type="ECO:0000259" key="2">
    <source>
        <dbReference type="Pfam" id="PF23189"/>
    </source>
</evidence>
<organism evidence="3 4">
    <name type="scientific">Claviceps arundinis</name>
    <dbReference type="NCBI Taxonomy" id="1623583"/>
    <lineage>
        <taxon>Eukaryota</taxon>
        <taxon>Fungi</taxon>
        <taxon>Dikarya</taxon>
        <taxon>Ascomycota</taxon>
        <taxon>Pezizomycotina</taxon>
        <taxon>Sordariomycetes</taxon>
        <taxon>Hypocreomycetidae</taxon>
        <taxon>Hypocreales</taxon>
        <taxon>Clavicipitaceae</taxon>
        <taxon>Claviceps</taxon>
    </lineage>
</organism>
<feature type="domain" description="UPF0261" evidence="1">
    <location>
        <begin position="4"/>
        <end position="177"/>
    </location>
</feature>
<dbReference type="InterPro" id="IPR056778">
    <property type="entry name" value="UPF0261_C"/>
</dbReference>
<dbReference type="PANTHER" id="PTHR31862">
    <property type="entry name" value="UPF0261 DOMAIN PROTEIN (AFU_ORTHOLOGUE AFUA_1G10120)"/>
    <property type="match status" value="1"/>
</dbReference>
<dbReference type="NCBIfam" id="NF002674">
    <property type="entry name" value="PRK02399.1-2"/>
    <property type="match status" value="1"/>
</dbReference>
<dbReference type="PANTHER" id="PTHR31862:SF1">
    <property type="entry name" value="UPF0261 DOMAIN PROTEIN (AFU_ORTHOLOGUE AFUA_1G10120)"/>
    <property type="match status" value="1"/>
</dbReference>
<dbReference type="OrthoDB" id="10264588at2759"/>
<dbReference type="InterPro" id="IPR008322">
    <property type="entry name" value="UPF0261"/>
</dbReference>
<evidence type="ECO:0000259" key="1">
    <source>
        <dbReference type="Pfam" id="PF06792"/>
    </source>
</evidence>
<dbReference type="Pfam" id="PF06792">
    <property type="entry name" value="UPF0261"/>
    <property type="match status" value="1"/>
</dbReference>
<dbReference type="Gene3D" id="3.40.50.12020">
    <property type="entry name" value="Uncharacterised protein family UPF0261, NN domain"/>
    <property type="match status" value="1"/>
</dbReference>
<gene>
    <name evidence="3" type="ORF">E4U56_002142</name>
</gene>
<dbReference type="InterPro" id="IPR051353">
    <property type="entry name" value="Tobamovirus_resist_UPF0261"/>
</dbReference>
<dbReference type="CDD" id="cd15488">
    <property type="entry name" value="Tm-1-like"/>
    <property type="match status" value="1"/>
</dbReference>
<dbReference type="AlphaFoldDB" id="A0A9P7MQ99"/>